<reference evidence="28 29" key="1">
    <citation type="submission" date="2019-09" db="EMBL/GenBank/DDBJ databases">
        <authorList>
            <person name="Depoorter E."/>
        </authorList>
    </citation>
    <scope>NUCLEOTIDE SEQUENCE [LARGE SCALE GENOMIC DNA]</scope>
    <source>
        <strain evidence="28">LMG 30113</strain>
    </source>
</reference>
<proteinExistence type="predicted"/>
<accession>A0A6J5CYG4</accession>
<evidence type="ECO:0000313" key="29">
    <source>
        <dbReference type="Proteomes" id="UP000494330"/>
    </source>
</evidence>
<dbReference type="SMART" id="SM00086">
    <property type="entry name" value="PAC"/>
    <property type="match status" value="2"/>
</dbReference>
<dbReference type="SMART" id="SM00091">
    <property type="entry name" value="PAS"/>
    <property type="match status" value="2"/>
</dbReference>
<dbReference type="RefSeq" id="WP_081896636.1">
    <property type="nucleotide sequence ID" value="NZ_CABVQD010000002.1"/>
</dbReference>
<dbReference type="PROSITE" id="PS50894">
    <property type="entry name" value="HPT"/>
    <property type="match status" value="1"/>
</dbReference>
<keyword evidence="8" id="KW-0732">Signal</keyword>
<dbReference type="InterPro" id="IPR006189">
    <property type="entry name" value="CHASE_dom"/>
</dbReference>
<dbReference type="GO" id="GO:0005524">
    <property type="term" value="F:ATP binding"/>
    <property type="evidence" value="ECO:0007669"/>
    <property type="project" value="UniProtKB-KW"/>
</dbReference>
<feature type="domain" description="PAC" evidence="25">
    <location>
        <begin position="413"/>
        <end position="468"/>
    </location>
</feature>
<dbReference type="CDD" id="cd17546">
    <property type="entry name" value="REC_hyHK_CKI1_RcsC-like"/>
    <property type="match status" value="1"/>
</dbReference>
<evidence type="ECO:0000259" key="22">
    <source>
        <dbReference type="PROSITE" id="PS50109"/>
    </source>
</evidence>
<evidence type="ECO:0000256" key="21">
    <source>
        <dbReference type="PROSITE-ProRule" id="PRU00169"/>
    </source>
</evidence>
<dbReference type="Gene3D" id="2.10.70.100">
    <property type="match status" value="1"/>
</dbReference>
<evidence type="ECO:0000259" key="26">
    <source>
        <dbReference type="PROSITE" id="PS50839"/>
    </source>
</evidence>
<feature type="modified residue" description="Phosphohistidine" evidence="20">
    <location>
        <position position="1228"/>
    </location>
</feature>
<feature type="domain" description="PAC" evidence="25">
    <location>
        <begin position="578"/>
        <end position="630"/>
    </location>
</feature>
<feature type="modified residue" description="4-aspartylphosphate" evidence="21">
    <location>
        <position position="1088"/>
    </location>
</feature>
<evidence type="ECO:0000256" key="17">
    <source>
        <dbReference type="ARBA" id="ARBA00064003"/>
    </source>
</evidence>
<feature type="domain" description="PAS" evidence="24">
    <location>
        <begin position="342"/>
        <end position="413"/>
    </location>
</feature>
<dbReference type="CDD" id="cd00088">
    <property type="entry name" value="HPT"/>
    <property type="match status" value="1"/>
</dbReference>
<dbReference type="GO" id="GO:0000155">
    <property type="term" value="F:phosphorelay sensor kinase activity"/>
    <property type="evidence" value="ECO:0007669"/>
    <property type="project" value="InterPro"/>
</dbReference>
<evidence type="ECO:0000256" key="8">
    <source>
        <dbReference type="ARBA" id="ARBA00022729"/>
    </source>
</evidence>
<sequence>MVRVSRVSATVAAIVIAGLVCSLLAGRIVSVGNEREARAAFGQAANDAADTIVTRIGRYEYGLRGARGAIVAAGEDRISREIFLRYSQTRDVAHEFPGAMGFGFIVRVQPPDAARFVERQRADGAGSFAIRQLAPHQGELEVVAYVEPEAPNRAAVGLDIASEPNRHGAALAAMRTGAATLTSPVTLVQATGKARQSFLFLLPIYRPGAALQTVSEREAAAIGWSYAPLVMDEVLADLDFQRNGIRLSASDVTAPGRPVPFYASGASAAADADAPFTVVTQRHVYGRIWSFAFRPTPGFVAALHQTSPATVVVAGSVVSVLTALIAFALGLGAERRRQVQEERSRLAAIVESSADCIVGLTLDGIVTSWNSGAQAIFGYGAGEAIGRSLTALIVPAELIDEEREWLSAIARGQRIPERHTRRRHKDGHLLDVSASISPILGVAGQVVGVSKTVRDITAQKAAEARIIELNSGLEEQVARRTAQLNELNTLLQAQRHELAAARDQLLLAVKAAELGIWTWDVHAGTVTWNARMFEIYGLPPSSAGETMTVERWRSLLHPDDRALLFRALDAIIQERETDIAPFRIVRPNGDVRHVQANALADRDDGGAATHMTGTHRDISAQYQQERDLRNAKEQADAANDAKSAFLANMSHEIRTPMNGIIGMARLCLETELNEEQREYLTMVLSSAQSLLTVINDVLDFSKIEAGKLLLDSIDFSVRATITETLRTTAFRGSDREVEMLSEIGHDVPDSLVGDAGRLRQVLTNLVGNALKFTERGEVRLSVHLERALDSKVLLRFAVADTGIGIAPEHLAHIFDSFSQGDSSTTRRYGGTGLGLTISSHLVAMMGGHLSVKSAPGAGSTFGFTLPFALGTGPALPHPPLPPSLRGVRVLVVDDNATNLRLMNDMLRNFGMNPACVDNADDALDALYRQAKSDEPFAIALVDGQLPDCDDYSLALEVASDPSLRRTSVIVLTSLASKLDSATLRQAGIAACMTKPVDQSEMFNTLVRILGDAIFASPQPGQASRVPAAATAAAVKHRHAVLLVEDNPINQRLALRMLENLGHRAELASNGREALEKLARGGFDVVLMDVQMPEMDGLAATRAWRAREQRDGLPRVPVVAMTAHAMEGDRERCLAAGMDGYVSKPVSVEALVREIDRVTASLPDTAPTLDAAPRPALFDRRIALSQLGNDAALLQELARMLVDGAAAQLDEIDAAARLGDLPKLARLAHKLKGDAGTFASAELTALALHLEQSARQAHADAAVAATAAVRDGFVRLVDEISRTLLAAAP</sequence>
<keyword evidence="7" id="KW-0812">Transmembrane</keyword>
<dbReference type="PROSITE" id="PS50110">
    <property type="entry name" value="RESPONSE_REGULATORY"/>
    <property type="match status" value="2"/>
</dbReference>
<dbReference type="Gene3D" id="3.40.50.2300">
    <property type="match status" value="2"/>
</dbReference>
<dbReference type="CDD" id="cd00082">
    <property type="entry name" value="HisKA"/>
    <property type="match status" value="1"/>
</dbReference>
<dbReference type="NCBIfam" id="TIGR00229">
    <property type="entry name" value="sensory_box"/>
    <property type="match status" value="2"/>
</dbReference>
<dbReference type="Proteomes" id="UP000494330">
    <property type="component" value="Unassembled WGS sequence"/>
</dbReference>
<comment type="catalytic activity">
    <reaction evidence="1">
        <text>ATP + protein L-histidine = ADP + protein N-phospho-L-histidine.</text>
        <dbReference type="EC" id="2.7.13.3"/>
    </reaction>
</comment>
<dbReference type="InterPro" id="IPR001610">
    <property type="entry name" value="PAC"/>
</dbReference>
<dbReference type="InterPro" id="IPR000014">
    <property type="entry name" value="PAS"/>
</dbReference>
<dbReference type="InterPro" id="IPR008207">
    <property type="entry name" value="Sig_transdc_His_kin_Hpt_dom"/>
</dbReference>
<dbReference type="PROSITE" id="PS50113">
    <property type="entry name" value="PAC"/>
    <property type="match status" value="2"/>
</dbReference>
<dbReference type="SUPFAM" id="SSF47384">
    <property type="entry name" value="Homodimeric domain of signal transducing histidine kinase"/>
    <property type="match status" value="1"/>
</dbReference>
<evidence type="ECO:0000256" key="19">
    <source>
        <dbReference type="ARBA" id="ARBA00070152"/>
    </source>
</evidence>
<dbReference type="InterPro" id="IPR003594">
    <property type="entry name" value="HATPase_dom"/>
</dbReference>
<evidence type="ECO:0000313" key="28">
    <source>
        <dbReference type="EMBL" id="VWB23593.1"/>
    </source>
</evidence>
<dbReference type="Pfam" id="PF00512">
    <property type="entry name" value="HisKA"/>
    <property type="match status" value="1"/>
</dbReference>
<dbReference type="Pfam" id="PF03924">
    <property type="entry name" value="CHASE"/>
    <property type="match status" value="1"/>
</dbReference>
<keyword evidence="15" id="KW-0472">Membrane</keyword>
<organism evidence="28 29">
    <name type="scientific">Burkholderia paludis</name>
    <dbReference type="NCBI Taxonomy" id="1506587"/>
    <lineage>
        <taxon>Bacteria</taxon>
        <taxon>Pseudomonadati</taxon>
        <taxon>Pseudomonadota</taxon>
        <taxon>Betaproteobacteria</taxon>
        <taxon>Burkholderiales</taxon>
        <taxon>Burkholderiaceae</taxon>
        <taxon>Burkholderia</taxon>
        <taxon>Burkholderia cepacia complex</taxon>
    </lineage>
</organism>
<dbReference type="InterPro" id="IPR035965">
    <property type="entry name" value="PAS-like_dom_sf"/>
</dbReference>
<evidence type="ECO:0000256" key="11">
    <source>
        <dbReference type="ARBA" id="ARBA00022840"/>
    </source>
</evidence>
<evidence type="ECO:0000259" key="24">
    <source>
        <dbReference type="PROSITE" id="PS50112"/>
    </source>
</evidence>
<keyword evidence="29" id="KW-1185">Reference proteome</keyword>
<dbReference type="PROSITE" id="PS50109">
    <property type="entry name" value="HIS_KIN"/>
    <property type="match status" value="1"/>
</dbReference>
<dbReference type="CDD" id="cd16922">
    <property type="entry name" value="HATPase_EvgS-ArcB-TorS-like"/>
    <property type="match status" value="1"/>
</dbReference>
<dbReference type="PANTHER" id="PTHR45339:SF1">
    <property type="entry name" value="HYBRID SIGNAL TRANSDUCTION HISTIDINE KINASE J"/>
    <property type="match status" value="1"/>
</dbReference>
<evidence type="ECO:0000256" key="6">
    <source>
        <dbReference type="ARBA" id="ARBA00022679"/>
    </source>
</evidence>
<evidence type="ECO:0000256" key="3">
    <source>
        <dbReference type="ARBA" id="ARBA00012438"/>
    </source>
</evidence>
<keyword evidence="13" id="KW-0902">Two-component regulatory system</keyword>
<dbReference type="SMART" id="SM00388">
    <property type="entry name" value="HisKA"/>
    <property type="match status" value="1"/>
</dbReference>
<dbReference type="EMBL" id="CABVQD010000002">
    <property type="protein sequence ID" value="VWB23593.1"/>
    <property type="molecule type" value="Genomic_DNA"/>
</dbReference>
<evidence type="ECO:0000256" key="9">
    <source>
        <dbReference type="ARBA" id="ARBA00022741"/>
    </source>
</evidence>
<dbReference type="Gene3D" id="3.30.450.350">
    <property type="entry name" value="CHASE domain"/>
    <property type="match status" value="1"/>
</dbReference>
<dbReference type="PROSITE" id="PS50112">
    <property type="entry name" value="PAS"/>
    <property type="match status" value="2"/>
</dbReference>
<dbReference type="GO" id="GO:0006355">
    <property type="term" value="P:regulation of DNA-templated transcription"/>
    <property type="evidence" value="ECO:0007669"/>
    <property type="project" value="InterPro"/>
</dbReference>
<keyword evidence="12" id="KW-1133">Transmembrane helix</keyword>
<dbReference type="SUPFAM" id="SSF55785">
    <property type="entry name" value="PYP-like sensor domain (PAS domain)"/>
    <property type="match status" value="2"/>
</dbReference>
<dbReference type="FunFam" id="3.30.565.10:FF:000010">
    <property type="entry name" value="Sensor histidine kinase RcsC"/>
    <property type="match status" value="1"/>
</dbReference>
<keyword evidence="4" id="KW-1003">Cell membrane</keyword>
<evidence type="ECO:0000256" key="15">
    <source>
        <dbReference type="ARBA" id="ARBA00023136"/>
    </source>
</evidence>
<evidence type="ECO:0000259" key="27">
    <source>
        <dbReference type="PROSITE" id="PS50894"/>
    </source>
</evidence>
<evidence type="ECO:0000256" key="18">
    <source>
        <dbReference type="ARBA" id="ARBA00068150"/>
    </source>
</evidence>
<dbReference type="EC" id="2.7.13.3" evidence="3"/>
<feature type="modified residue" description="4-aspartylphosphate" evidence="21">
    <location>
        <position position="942"/>
    </location>
</feature>
<dbReference type="Pfam" id="PF01627">
    <property type="entry name" value="Hpt"/>
    <property type="match status" value="1"/>
</dbReference>
<dbReference type="InterPro" id="IPR000700">
    <property type="entry name" value="PAS-assoc_C"/>
</dbReference>
<dbReference type="SUPFAM" id="SSF52172">
    <property type="entry name" value="CheY-like"/>
    <property type="match status" value="2"/>
</dbReference>
<dbReference type="Gene3D" id="1.20.120.160">
    <property type="entry name" value="HPT domain"/>
    <property type="match status" value="1"/>
</dbReference>
<dbReference type="Gene3D" id="3.30.450.20">
    <property type="entry name" value="PAS domain"/>
    <property type="match status" value="2"/>
</dbReference>
<feature type="domain" description="Response regulatory" evidence="23">
    <location>
        <begin position="888"/>
        <end position="1009"/>
    </location>
</feature>
<dbReference type="PRINTS" id="PR00344">
    <property type="entry name" value="BCTRLSENSOR"/>
</dbReference>
<dbReference type="InterPro" id="IPR005467">
    <property type="entry name" value="His_kinase_dom"/>
</dbReference>
<dbReference type="Pfam" id="PF08447">
    <property type="entry name" value="PAS_3"/>
    <property type="match status" value="1"/>
</dbReference>
<dbReference type="InterPro" id="IPR036097">
    <property type="entry name" value="HisK_dim/P_sf"/>
</dbReference>
<name>A0A6J5CYG4_9BURK</name>
<comment type="subunit">
    <text evidence="17">At low DSF concentrations, interacts with RpfF.</text>
</comment>
<evidence type="ECO:0000256" key="2">
    <source>
        <dbReference type="ARBA" id="ARBA00004651"/>
    </source>
</evidence>
<dbReference type="InterPro" id="IPR003661">
    <property type="entry name" value="HisK_dim/P_dom"/>
</dbReference>
<dbReference type="InterPro" id="IPR036890">
    <property type="entry name" value="HATPase_C_sf"/>
</dbReference>
<dbReference type="SMART" id="SM00448">
    <property type="entry name" value="REC"/>
    <property type="match status" value="2"/>
</dbReference>
<dbReference type="SUPFAM" id="SSF55874">
    <property type="entry name" value="ATPase domain of HSP90 chaperone/DNA topoisomerase II/histidine kinase"/>
    <property type="match status" value="1"/>
</dbReference>
<keyword evidence="6" id="KW-0808">Transferase</keyword>
<evidence type="ECO:0000256" key="1">
    <source>
        <dbReference type="ARBA" id="ARBA00000085"/>
    </source>
</evidence>
<dbReference type="InterPro" id="IPR013767">
    <property type="entry name" value="PAS_fold"/>
</dbReference>
<feature type="domain" description="CHASE" evidence="26">
    <location>
        <begin position="74"/>
        <end position="238"/>
    </location>
</feature>
<dbReference type="FunFam" id="1.10.287.130:FF:000002">
    <property type="entry name" value="Two-component osmosensing histidine kinase"/>
    <property type="match status" value="1"/>
</dbReference>
<gene>
    <name evidence="28" type="ORF">BPA30113_00814</name>
</gene>
<dbReference type="PROSITE" id="PS50839">
    <property type="entry name" value="CHASE"/>
    <property type="match status" value="1"/>
</dbReference>
<evidence type="ECO:0000259" key="25">
    <source>
        <dbReference type="PROSITE" id="PS50113"/>
    </source>
</evidence>
<evidence type="ECO:0000256" key="7">
    <source>
        <dbReference type="ARBA" id="ARBA00022692"/>
    </source>
</evidence>
<comment type="subcellular location">
    <subcellularLocation>
        <location evidence="2">Cell membrane</location>
        <topology evidence="2">Multi-pass membrane protein</topology>
    </subcellularLocation>
</comment>
<keyword evidence="9" id="KW-0547">Nucleotide-binding</keyword>
<dbReference type="InterPro" id="IPR001789">
    <property type="entry name" value="Sig_transdc_resp-reg_receiver"/>
</dbReference>
<dbReference type="PANTHER" id="PTHR45339">
    <property type="entry name" value="HYBRID SIGNAL TRANSDUCTION HISTIDINE KINASE J"/>
    <property type="match status" value="1"/>
</dbReference>
<comment type="function">
    <text evidence="16">Member of the two-component regulatory system BvgS/BvgA. Phosphorylates BvgA via a four-step phosphorelay in response to environmental signals.</text>
</comment>
<keyword evidence="10 28" id="KW-0418">Kinase</keyword>
<dbReference type="Gene3D" id="1.10.287.130">
    <property type="match status" value="1"/>
</dbReference>
<evidence type="ECO:0000256" key="20">
    <source>
        <dbReference type="PROSITE-ProRule" id="PRU00110"/>
    </source>
</evidence>
<dbReference type="InterPro" id="IPR013655">
    <property type="entry name" value="PAS_fold_3"/>
</dbReference>
<evidence type="ECO:0000256" key="10">
    <source>
        <dbReference type="ARBA" id="ARBA00022777"/>
    </source>
</evidence>
<dbReference type="SUPFAM" id="SSF47226">
    <property type="entry name" value="Histidine-containing phosphotransfer domain, HPT domain"/>
    <property type="match status" value="1"/>
</dbReference>
<keyword evidence="14" id="KW-0843">Virulence</keyword>
<feature type="domain" description="Response regulatory" evidence="23">
    <location>
        <begin position="1039"/>
        <end position="1158"/>
    </location>
</feature>
<dbReference type="CDD" id="cd00130">
    <property type="entry name" value="PAS"/>
    <property type="match status" value="2"/>
</dbReference>
<dbReference type="InterPro" id="IPR011006">
    <property type="entry name" value="CheY-like_superfamily"/>
</dbReference>
<evidence type="ECO:0000256" key="14">
    <source>
        <dbReference type="ARBA" id="ARBA00023026"/>
    </source>
</evidence>
<feature type="domain" description="Histidine kinase" evidence="22">
    <location>
        <begin position="648"/>
        <end position="869"/>
    </location>
</feature>
<dbReference type="InterPro" id="IPR042240">
    <property type="entry name" value="CHASE_sf"/>
</dbReference>
<dbReference type="Pfam" id="PF00989">
    <property type="entry name" value="PAS"/>
    <property type="match status" value="1"/>
</dbReference>
<feature type="domain" description="PAS" evidence="24">
    <location>
        <begin position="501"/>
        <end position="575"/>
    </location>
</feature>
<feature type="domain" description="HPt" evidence="27">
    <location>
        <begin position="1189"/>
        <end position="1288"/>
    </location>
</feature>
<keyword evidence="11" id="KW-0067">ATP-binding</keyword>
<evidence type="ECO:0000256" key="5">
    <source>
        <dbReference type="ARBA" id="ARBA00022553"/>
    </source>
</evidence>
<dbReference type="SMART" id="SM00387">
    <property type="entry name" value="HATPase_c"/>
    <property type="match status" value="1"/>
</dbReference>
<dbReference type="InterPro" id="IPR036641">
    <property type="entry name" value="HPT_dom_sf"/>
</dbReference>
<evidence type="ECO:0000256" key="16">
    <source>
        <dbReference type="ARBA" id="ARBA00058004"/>
    </source>
</evidence>
<evidence type="ECO:0000256" key="4">
    <source>
        <dbReference type="ARBA" id="ARBA00022475"/>
    </source>
</evidence>
<dbReference type="Pfam" id="PF02518">
    <property type="entry name" value="HATPase_c"/>
    <property type="match status" value="1"/>
</dbReference>
<dbReference type="SMART" id="SM00073">
    <property type="entry name" value="HPT"/>
    <property type="match status" value="1"/>
</dbReference>
<evidence type="ECO:0000256" key="12">
    <source>
        <dbReference type="ARBA" id="ARBA00022989"/>
    </source>
</evidence>
<dbReference type="SMART" id="SM01079">
    <property type="entry name" value="CHASE"/>
    <property type="match status" value="1"/>
</dbReference>
<dbReference type="Pfam" id="PF00072">
    <property type="entry name" value="Response_reg"/>
    <property type="match status" value="2"/>
</dbReference>
<dbReference type="Gene3D" id="3.30.565.10">
    <property type="entry name" value="Histidine kinase-like ATPase, C-terminal domain"/>
    <property type="match status" value="1"/>
</dbReference>
<protein>
    <recommendedName>
        <fullName evidence="18">Sensory/regulatory protein RpfC</fullName>
        <ecNumber evidence="3">2.7.13.3</ecNumber>
    </recommendedName>
    <alternativeName>
        <fullName evidence="19">Virulence sensor protein BvgS</fullName>
    </alternativeName>
</protein>
<keyword evidence="5 21" id="KW-0597">Phosphoprotein</keyword>
<dbReference type="InterPro" id="IPR004358">
    <property type="entry name" value="Sig_transdc_His_kin-like_C"/>
</dbReference>
<evidence type="ECO:0000256" key="13">
    <source>
        <dbReference type="ARBA" id="ARBA00023012"/>
    </source>
</evidence>
<evidence type="ECO:0000259" key="23">
    <source>
        <dbReference type="PROSITE" id="PS50110"/>
    </source>
</evidence>
<dbReference type="GO" id="GO:0005886">
    <property type="term" value="C:plasma membrane"/>
    <property type="evidence" value="ECO:0007669"/>
    <property type="project" value="UniProtKB-SubCell"/>
</dbReference>